<dbReference type="InterPro" id="IPR050832">
    <property type="entry name" value="Bact_Acetyltransf"/>
</dbReference>
<accession>A0ABR6HPW8</accession>
<keyword evidence="1 4" id="KW-0808">Transferase</keyword>
<dbReference type="EMBL" id="JACIBX010000007">
    <property type="protein sequence ID" value="MBB3712612.1"/>
    <property type="molecule type" value="Genomic_DNA"/>
</dbReference>
<proteinExistence type="predicted"/>
<comment type="caution">
    <text evidence="4">The sequence shown here is derived from an EMBL/GenBank/DDBJ whole genome shotgun (WGS) entry which is preliminary data.</text>
</comment>
<dbReference type="PROSITE" id="PS51186">
    <property type="entry name" value="GNAT"/>
    <property type="match status" value="1"/>
</dbReference>
<dbReference type="Proteomes" id="UP000576152">
    <property type="component" value="Unassembled WGS sequence"/>
</dbReference>
<keyword evidence="2 4" id="KW-0012">Acyltransferase</keyword>
<sequence>MNETSALTIRAAEPRDAAALTAMTNLPGVRHGTLQLPFGPHARLEQRLAAGREDHLLVGVTRDATGAEEIVAHGGLLPRQRRRAHVGEILLIVHDDHVGRGHGTAMLRALLDLADHWLGLRRLELEVNTDNVAAIRLYERHGFEIEGTKRGDTLRAGELIDCHIMGRLRPAPRLAQTPVSDVR</sequence>
<evidence type="ECO:0000256" key="1">
    <source>
        <dbReference type="ARBA" id="ARBA00022679"/>
    </source>
</evidence>
<dbReference type="InterPro" id="IPR016181">
    <property type="entry name" value="Acyl_CoA_acyltransferase"/>
</dbReference>
<organism evidence="4 5">
    <name type="scientific">Limimaricola variabilis</name>
    <dbReference type="NCBI Taxonomy" id="1492771"/>
    <lineage>
        <taxon>Bacteria</taxon>
        <taxon>Pseudomonadati</taxon>
        <taxon>Pseudomonadota</taxon>
        <taxon>Alphaproteobacteria</taxon>
        <taxon>Rhodobacterales</taxon>
        <taxon>Paracoccaceae</taxon>
        <taxon>Limimaricola</taxon>
    </lineage>
</organism>
<dbReference type="Gene3D" id="3.40.630.30">
    <property type="match status" value="1"/>
</dbReference>
<feature type="domain" description="N-acetyltransferase" evidence="3">
    <location>
        <begin position="7"/>
        <end position="170"/>
    </location>
</feature>
<protein>
    <submittedName>
        <fullName evidence="4">Acetyltransferase</fullName>
        <ecNumber evidence="4">2.3.1.-</ecNumber>
    </submittedName>
</protein>
<keyword evidence="5" id="KW-1185">Reference proteome</keyword>
<evidence type="ECO:0000313" key="4">
    <source>
        <dbReference type="EMBL" id="MBB3712612.1"/>
    </source>
</evidence>
<evidence type="ECO:0000259" key="3">
    <source>
        <dbReference type="PROSITE" id="PS51186"/>
    </source>
</evidence>
<dbReference type="SUPFAM" id="SSF55729">
    <property type="entry name" value="Acyl-CoA N-acyltransferases (Nat)"/>
    <property type="match status" value="1"/>
</dbReference>
<dbReference type="InterPro" id="IPR000182">
    <property type="entry name" value="GNAT_dom"/>
</dbReference>
<evidence type="ECO:0000256" key="2">
    <source>
        <dbReference type="ARBA" id="ARBA00023315"/>
    </source>
</evidence>
<dbReference type="CDD" id="cd04301">
    <property type="entry name" value="NAT_SF"/>
    <property type="match status" value="1"/>
</dbReference>
<evidence type="ECO:0000313" key="5">
    <source>
        <dbReference type="Proteomes" id="UP000576152"/>
    </source>
</evidence>
<dbReference type="EC" id="2.3.1.-" evidence="4"/>
<reference evidence="4 5" key="1">
    <citation type="submission" date="2020-08" db="EMBL/GenBank/DDBJ databases">
        <title>Genomic Encyclopedia of Type Strains, Phase III (KMG-III): the genomes of soil and plant-associated and newly described type strains.</title>
        <authorList>
            <person name="Whitman W."/>
        </authorList>
    </citation>
    <scope>NUCLEOTIDE SEQUENCE [LARGE SCALE GENOMIC DNA]</scope>
    <source>
        <strain evidence="4 5">CECT 8572</strain>
    </source>
</reference>
<dbReference type="RefSeq" id="WP_183473116.1">
    <property type="nucleotide sequence ID" value="NZ_JACIBX010000007.1"/>
</dbReference>
<dbReference type="GO" id="GO:0016746">
    <property type="term" value="F:acyltransferase activity"/>
    <property type="evidence" value="ECO:0007669"/>
    <property type="project" value="UniProtKB-KW"/>
</dbReference>
<dbReference type="Pfam" id="PF00583">
    <property type="entry name" value="Acetyltransf_1"/>
    <property type="match status" value="1"/>
</dbReference>
<name>A0ABR6HPW8_9RHOB</name>
<dbReference type="PANTHER" id="PTHR43877">
    <property type="entry name" value="AMINOALKYLPHOSPHONATE N-ACETYLTRANSFERASE-RELATED-RELATED"/>
    <property type="match status" value="1"/>
</dbReference>
<gene>
    <name evidence="4" type="ORF">FHS00_002200</name>
</gene>